<evidence type="ECO:0000256" key="7">
    <source>
        <dbReference type="ARBA" id="ARBA00022840"/>
    </source>
</evidence>
<evidence type="ECO:0000256" key="12">
    <source>
        <dbReference type="SAM" id="Coils"/>
    </source>
</evidence>
<dbReference type="InterPro" id="IPR027417">
    <property type="entry name" value="P-loop_NTPase"/>
</dbReference>
<dbReference type="PANTHER" id="PTHR19306">
    <property type="entry name" value="STRUCTURAL MAINTENANCE OF CHROMOSOMES 5,6 SMC5, SMC6"/>
    <property type="match status" value="1"/>
</dbReference>
<evidence type="ECO:0000256" key="11">
    <source>
        <dbReference type="ARBA" id="ARBA00023242"/>
    </source>
</evidence>
<keyword evidence="9" id="KW-0233">DNA recombination</keyword>
<accession>A0A814DZG7</accession>
<evidence type="ECO:0000256" key="3">
    <source>
        <dbReference type="ARBA" id="ARBA00006793"/>
    </source>
</evidence>
<proteinExistence type="inferred from homology"/>
<dbReference type="GO" id="GO:0000724">
    <property type="term" value="P:double-strand break repair via homologous recombination"/>
    <property type="evidence" value="ECO:0007669"/>
    <property type="project" value="TreeGrafter"/>
</dbReference>
<evidence type="ECO:0000313" key="16">
    <source>
        <dbReference type="Proteomes" id="UP000663829"/>
    </source>
</evidence>
<reference evidence="14" key="1">
    <citation type="submission" date="2021-02" db="EMBL/GenBank/DDBJ databases">
        <authorList>
            <person name="Nowell W R."/>
        </authorList>
    </citation>
    <scope>NUCLEOTIDE SEQUENCE</scope>
</reference>
<comment type="caution">
    <text evidence="14">The sequence shown here is derived from an EMBL/GenBank/DDBJ whole genome shotgun (WGS) entry which is preliminary data.</text>
</comment>
<evidence type="ECO:0000256" key="9">
    <source>
        <dbReference type="ARBA" id="ARBA00023172"/>
    </source>
</evidence>
<dbReference type="OrthoDB" id="10072614at2759"/>
<protein>
    <recommendedName>
        <fullName evidence="13">Rad50/SbcC-type AAA domain-containing protein</fullName>
    </recommendedName>
</protein>
<sequence>MNRKRTTSPSADQNNNQIVKKQKTNQISAFASSPTCASSSLSTITITRSQLTLKPYTIGQLKSVTLINFMNHSNFKIKFDSTHLQIVTGKNGSGKSAIANGICLALGARANTTGRTQNAQSFVKKNSRCHDFPANFSTALTSYISYAEITLVLANEGPEAYLPSVYGNEIHITRKIGIRQSLNSYRICSSSKQLKSTKKETISDILQAYGISPENPLCVLHQEIAKKFLQGTDHYAKYNFYMKASQLENMRIHYEDSLRSVDSVRNRLDEMKMKVDEIRREAEPSRRQVEIMQKYQENEKKQSKLENELKIAELNECEQTLAKFQQKLDLLQQKKRQTEELLKKKTDEILDYENRYQSIEQIKNDLELDLNHDSKGLKSFLSDKERKIKALKSEINKKSKLAELYSEQCEELEQKRRQTQQDILEYNKTAQKEMTLELQKRQIIDQLKSSNDEYEKMDREILEEGQESVKLQDIIKTKQDSLNDVILKKDERKQQIQKYQSAKDNHLKLFGIWIPDCLNEIERYASEKRFHKTPIGPIGRYVRCPDPKWAHAVERCLDMLMMSFICCDNHDEQLLINILSKYARDRPQIITMPYQNKIYDISLSLNRIKNAGLKSVYTVLEIDDITVACALIDQASIESCLLLEDLSEARKIKDSSLFRKMEKNIKFIRTGMTPDGSQIMFGQPFRIYTSAHRSLKYFSHKDRYPLTIEEIKNDMKNDDQIINDIQQTINFTKDKLNNLCKISDEKQRKIKILQKEIQTLIKEKDVLNSTLPVVVDISVEELEQTQNDLDLALNAKRNIFQETTEDLSTINIELNDNELHADNIAKKICSKEKELIDIHLRQQDIMQDKHNLVNEEKQLEKKVNDYNMKIHHENETKAKLIETKKHLIMTSNRRTNENVRSSKLIHKDLEEIKQFQKMHHSMSDYATRKKIANEYAQKRDCKKDYIQKYQKNVLMLKQLEEFVTKRKKGFAEIAGIHEHMVRARYRHFMQQNNFEGSDIIINHKEEKLTIKMGKHTDLRSLSGGERSLSTFCFLLSLWTTIYQPFRVMDEFDIYMDNEKRNKTIRMLHENTKYDLSQHIIFTPLNVDNDFLRSVNVNVQGMPDPKRCAIVID</sequence>
<feature type="coiled-coil region" evidence="12">
    <location>
        <begin position="708"/>
        <end position="802"/>
    </location>
</feature>
<evidence type="ECO:0000256" key="8">
    <source>
        <dbReference type="ARBA" id="ARBA00023054"/>
    </source>
</evidence>
<dbReference type="GO" id="GO:0030915">
    <property type="term" value="C:Smc5-Smc6 complex"/>
    <property type="evidence" value="ECO:0007669"/>
    <property type="project" value="TreeGrafter"/>
</dbReference>
<dbReference type="SUPFAM" id="SSF52540">
    <property type="entry name" value="P-loop containing nucleoside triphosphate hydrolases"/>
    <property type="match status" value="1"/>
</dbReference>
<keyword evidence="6" id="KW-0227">DNA damage</keyword>
<dbReference type="GO" id="GO:0003697">
    <property type="term" value="F:single-stranded DNA binding"/>
    <property type="evidence" value="ECO:0007669"/>
    <property type="project" value="TreeGrafter"/>
</dbReference>
<feature type="coiled-coil region" evidence="12">
    <location>
        <begin position="842"/>
        <end position="869"/>
    </location>
</feature>
<evidence type="ECO:0000256" key="2">
    <source>
        <dbReference type="ARBA" id="ARBA00004286"/>
    </source>
</evidence>
<keyword evidence="8 12" id="KW-0175">Coiled coil</keyword>
<dbReference type="AlphaFoldDB" id="A0A814DZG7"/>
<comment type="subcellular location">
    <subcellularLocation>
        <location evidence="2">Chromosome</location>
    </subcellularLocation>
    <subcellularLocation>
        <location evidence="1">Nucleus</location>
    </subcellularLocation>
</comment>
<evidence type="ECO:0000256" key="1">
    <source>
        <dbReference type="ARBA" id="ARBA00004123"/>
    </source>
</evidence>
<keyword evidence="10" id="KW-0234">DNA repair</keyword>
<dbReference type="GO" id="GO:0005634">
    <property type="term" value="C:nucleus"/>
    <property type="evidence" value="ECO:0007669"/>
    <property type="project" value="UniProtKB-SubCell"/>
</dbReference>
<evidence type="ECO:0000256" key="5">
    <source>
        <dbReference type="ARBA" id="ARBA00022741"/>
    </source>
</evidence>
<comment type="similarity">
    <text evidence="3">Belongs to the SMC family. SMC6 subfamily.</text>
</comment>
<keyword evidence="11" id="KW-0539">Nucleus</keyword>
<keyword evidence="5" id="KW-0547">Nucleotide-binding</keyword>
<keyword evidence="4" id="KW-0158">Chromosome</keyword>
<keyword evidence="16" id="KW-1185">Reference proteome</keyword>
<dbReference type="Proteomes" id="UP000681722">
    <property type="component" value="Unassembled WGS sequence"/>
</dbReference>
<dbReference type="GO" id="GO:0003684">
    <property type="term" value="F:damaged DNA binding"/>
    <property type="evidence" value="ECO:0007669"/>
    <property type="project" value="TreeGrafter"/>
</dbReference>
<name>A0A814DZG7_9BILA</name>
<evidence type="ECO:0000313" key="14">
    <source>
        <dbReference type="EMBL" id="CAF0961726.1"/>
    </source>
</evidence>
<dbReference type="Gene3D" id="3.40.50.300">
    <property type="entry name" value="P-loop containing nucleotide triphosphate hydrolases"/>
    <property type="match status" value="2"/>
</dbReference>
<evidence type="ECO:0000259" key="13">
    <source>
        <dbReference type="Pfam" id="PF13476"/>
    </source>
</evidence>
<evidence type="ECO:0000256" key="10">
    <source>
        <dbReference type="ARBA" id="ARBA00023204"/>
    </source>
</evidence>
<dbReference type="EMBL" id="CAJNOQ010002501">
    <property type="protein sequence ID" value="CAF0961726.1"/>
    <property type="molecule type" value="Genomic_DNA"/>
</dbReference>
<feature type="domain" description="Rad50/SbcC-type AAA" evidence="13">
    <location>
        <begin position="63"/>
        <end position="327"/>
    </location>
</feature>
<evidence type="ECO:0000256" key="6">
    <source>
        <dbReference type="ARBA" id="ARBA00022763"/>
    </source>
</evidence>
<dbReference type="InterPro" id="IPR038729">
    <property type="entry name" value="Rad50/SbcC_AAA"/>
</dbReference>
<dbReference type="PANTHER" id="PTHR19306:SF6">
    <property type="entry name" value="STRUCTURAL MAINTENANCE OF CHROMOSOMES PROTEIN 6"/>
    <property type="match status" value="1"/>
</dbReference>
<dbReference type="Pfam" id="PF13476">
    <property type="entry name" value="AAA_23"/>
    <property type="match status" value="1"/>
</dbReference>
<dbReference type="EMBL" id="CAJOBC010002501">
    <property type="protein sequence ID" value="CAF3736172.1"/>
    <property type="molecule type" value="Genomic_DNA"/>
</dbReference>
<dbReference type="GO" id="GO:0016887">
    <property type="term" value="F:ATP hydrolysis activity"/>
    <property type="evidence" value="ECO:0007669"/>
    <property type="project" value="InterPro"/>
</dbReference>
<gene>
    <name evidence="14" type="ORF">GPM918_LOCUS11789</name>
    <name evidence="15" type="ORF">SRO942_LOCUS11790</name>
</gene>
<dbReference type="GO" id="GO:0005524">
    <property type="term" value="F:ATP binding"/>
    <property type="evidence" value="ECO:0007669"/>
    <property type="project" value="UniProtKB-KW"/>
</dbReference>
<keyword evidence="7" id="KW-0067">ATP-binding</keyword>
<evidence type="ECO:0000256" key="4">
    <source>
        <dbReference type="ARBA" id="ARBA00022454"/>
    </source>
</evidence>
<dbReference type="GO" id="GO:0035861">
    <property type="term" value="C:site of double-strand break"/>
    <property type="evidence" value="ECO:0007669"/>
    <property type="project" value="TreeGrafter"/>
</dbReference>
<feature type="coiled-coil region" evidence="12">
    <location>
        <begin position="261"/>
        <end position="467"/>
    </location>
</feature>
<organism evidence="14 16">
    <name type="scientific">Didymodactylos carnosus</name>
    <dbReference type="NCBI Taxonomy" id="1234261"/>
    <lineage>
        <taxon>Eukaryota</taxon>
        <taxon>Metazoa</taxon>
        <taxon>Spiralia</taxon>
        <taxon>Gnathifera</taxon>
        <taxon>Rotifera</taxon>
        <taxon>Eurotatoria</taxon>
        <taxon>Bdelloidea</taxon>
        <taxon>Philodinida</taxon>
        <taxon>Philodinidae</taxon>
        <taxon>Didymodactylos</taxon>
    </lineage>
</organism>
<evidence type="ECO:0000313" key="15">
    <source>
        <dbReference type="EMBL" id="CAF3736172.1"/>
    </source>
</evidence>
<dbReference type="Proteomes" id="UP000663829">
    <property type="component" value="Unassembled WGS sequence"/>
</dbReference>